<evidence type="ECO:0000256" key="1">
    <source>
        <dbReference type="ARBA" id="ARBA00004496"/>
    </source>
</evidence>
<dbReference type="InterPro" id="IPR013098">
    <property type="entry name" value="Ig_I-set"/>
</dbReference>
<dbReference type="SMART" id="SM00408">
    <property type="entry name" value="IGc2"/>
    <property type="match status" value="1"/>
</dbReference>
<dbReference type="InterPro" id="IPR036179">
    <property type="entry name" value="Ig-like_dom_sf"/>
</dbReference>
<dbReference type="AlphaFoldDB" id="A0A1S3I0V7"/>
<feature type="region of interest" description="Disordered" evidence="4">
    <location>
        <begin position="132"/>
        <end position="228"/>
    </location>
</feature>
<keyword evidence="5" id="KW-0812">Transmembrane</keyword>
<name>A0A1S3I0V7_LINAN</name>
<evidence type="ECO:0000313" key="8">
    <source>
        <dbReference type="RefSeq" id="XP_013391893.1"/>
    </source>
</evidence>
<evidence type="ECO:0000256" key="3">
    <source>
        <dbReference type="ARBA" id="ARBA00023319"/>
    </source>
</evidence>
<dbReference type="KEGG" id="lak:106159958"/>
<dbReference type="Gene3D" id="2.60.40.10">
    <property type="entry name" value="Immunoglobulins"/>
    <property type="match status" value="1"/>
</dbReference>
<keyword evidence="5" id="KW-1133">Transmembrane helix</keyword>
<dbReference type="InterPro" id="IPR013783">
    <property type="entry name" value="Ig-like_fold"/>
</dbReference>
<comment type="subcellular location">
    <subcellularLocation>
        <location evidence="1">Cytoplasm</location>
    </subcellularLocation>
</comment>
<sequence>MEIESPFLETKMNKPDDKTLHDADFEPSLATTRPLRFAQRKRDFSIAPDFKERLRTYQEVDAGETVSLECLLSGFPVPEVTWYKEDQVLTNEFPYKIEHDGGRHKLTISTVWKQDEGAYKCKAENKEGSSSTLGYISVKGEARSRSRSPSPRRHRNNPRAVSLSPMVSTITENISDEEREEQEYSRLPPSPVLSSLEQLRKEYKKARKHASLLSKSNKKSQHKGHLENDKLIQNDSSLLDKHGRQVVQDAVAKSEKQRDDARYQAIRDSIVKKTKKGVPNGDSGTNDISFIEDKKLKVLPDIEPDSKPTADTRQSRKRRKPRPFEVDTSRSRSRENSLNDDVQTMHENGLAGHYSSFETNLDATANSKQSDGSVTKLFSTVESDSSRGNSIIEHADGEHEMLPFSVETIYYFAALIPVLSLLTLSFGWNTFSFVVCVLFMTIVHALFGKLME</sequence>
<dbReference type="Pfam" id="PF07679">
    <property type="entry name" value="I-set"/>
    <property type="match status" value="1"/>
</dbReference>
<keyword evidence="7" id="KW-1185">Reference proteome</keyword>
<dbReference type="GO" id="GO:0005737">
    <property type="term" value="C:cytoplasm"/>
    <property type="evidence" value="ECO:0007669"/>
    <property type="project" value="UniProtKB-SubCell"/>
</dbReference>
<evidence type="ECO:0000256" key="5">
    <source>
        <dbReference type="SAM" id="Phobius"/>
    </source>
</evidence>
<feature type="compositionally biased region" description="Basic and acidic residues" evidence="4">
    <location>
        <begin position="322"/>
        <end position="337"/>
    </location>
</feature>
<feature type="compositionally biased region" description="Basic and acidic residues" evidence="4">
    <location>
        <begin position="11"/>
        <end position="22"/>
    </location>
</feature>
<proteinExistence type="predicted"/>
<feature type="region of interest" description="Disordered" evidence="4">
    <location>
        <begin position="299"/>
        <end position="342"/>
    </location>
</feature>
<dbReference type="InterPro" id="IPR003598">
    <property type="entry name" value="Ig_sub2"/>
</dbReference>
<evidence type="ECO:0000256" key="2">
    <source>
        <dbReference type="ARBA" id="ARBA00022490"/>
    </source>
</evidence>
<dbReference type="SUPFAM" id="SSF48726">
    <property type="entry name" value="Immunoglobulin"/>
    <property type="match status" value="1"/>
</dbReference>
<keyword evidence="2" id="KW-0963">Cytoplasm</keyword>
<dbReference type="PANTHER" id="PTHR47633">
    <property type="entry name" value="IMMUNOGLOBULIN"/>
    <property type="match status" value="1"/>
</dbReference>
<dbReference type="SMART" id="SM00409">
    <property type="entry name" value="IG"/>
    <property type="match status" value="1"/>
</dbReference>
<evidence type="ECO:0000259" key="6">
    <source>
        <dbReference type="PROSITE" id="PS50835"/>
    </source>
</evidence>
<keyword evidence="5" id="KW-0472">Membrane</keyword>
<dbReference type="InterPro" id="IPR003599">
    <property type="entry name" value="Ig_sub"/>
</dbReference>
<dbReference type="Proteomes" id="UP000085678">
    <property type="component" value="Unplaced"/>
</dbReference>
<keyword evidence="3" id="KW-0393">Immunoglobulin domain</keyword>
<protein>
    <submittedName>
        <fullName evidence="8">Titin isoform X1</fullName>
    </submittedName>
</protein>
<reference evidence="8" key="1">
    <citation type="submission" date="2025-08" db="UniProtKB">
        <authorList>
            <consortium name="RefSeq"/>
        </authorList>
    </citation>
    <scope>IDENTIFICATION</scope>
    <source>
        <tissue evidence="8">Gonads</tissue>
    </source>
</reference>
<dbReference type="GO" id="GO:0004672">
    <property type="term" value="F:protein kinase activity"/>
    <property type="evidence" value="ECO:0007669"/>
    <property type="project" value="TreeGrafter"/>
</dbReference>
<dbReference type="InParanoid" id="A0A1S3I0V7"/>
<dbReference type="STRING" id="7574.A0A1S3I0V7"/>
<organism evidence="7 8">
    <name type="scientific">Lingula anatina</name>
    <name type="common">Brachiopod</name>
    <name type="synonym">Lingula unguis</name>
    <dbReference type="NCBI Taxonomy" id="7574"/>
    <lineage>
        <taxon>Eukaryota</taxon>
        <taxon>Metazoa</taxon>
        <taxon>Spiralia</taxon>
        <taxon>Lophotrochozoa</taxon>
        <taxon>Brachiopoda</taxon>
        <taxon>Linguliformea</taxon>
        <taxon>Lingulata</taxon>
        <taxon>Lingulida</taxon>
        <taxon>Linguloidea</taxon>
        <taxon>Lingulidae</taxon>
        <taxon>Lingula</taxon>
    </lineage>
</organism>
<accession>A0A1S3I0V7</accession>
<dbReference type="PANTHER" id="PTHR47633:SF16">
    <property type="entry name" value="CAVP-TARGET PROTEIN-LIKE"/>
    <property type="match status" value="1"/>
</dbReference>
<feature type="compositionally biased region" description="Basic residues" evidence="4">
    <location>
        <begin position="202"/>
        <end position="223"/>
    </location>
</feature>
<dbReference type="RefSeq" id="XP_013391893.1">
    <property type="nucleotide sequence ID" value="XM_013536439.1"/>
</dbReference>
<evidence type="ECO:0000313" key="7">
    <source>
        <dbReference type="Proteomes" id="UP000085678"/>
    </source>
</evidence>
<feature type="domain" description="Ig-like" evidence="6">
    <location>
        <begin position="48"/>
        <end position="137"/>
    </location>
</feature>
<feature type="transmembrane region" description="Helical" evidence="5">
    <location>
        <begin position="432"/>
        <end position="451"/>
    </location>
</feature>
<dbReference type="PROSITE" id="PS50835">
    <property type="entry name" value="IG_LIKE"/>
    <property type="match status" value="1"/>
</dbReference>
<dbReference type="FunFam" id="2.60.40.10:FF:000425">
    <property type="entry name" value="Myosin light chain kinase"/>
    <property type="match status" value="1"/>
</dbReference>
<gene>
    <name evidence="8" type="primary">LOC106159958</name>
</gene>
<dbReference type="OrthoDB" id="5969272at2759"/>
<dbReference type="GeneID" id="106159958"/>
<feature type="region of interest" description="Disordered" evidence="4">
    <location>
        <begin position="1"/>
        <end position="22"/>
    </location>
</feature>
<feature type="compositionally biased region" description="Basic and acidic residues" evidence="4">
    <location>
        <begin position="299"/>
        <end position="314"/>
    </location>
</feature>
<evidence type="ECO:0000256" key="4">
    <source>
        <dbReference type="SAM" id="MobiDB-lite"/>
    </source>
</evidence>
<dbReference type="InterPro" id="IPR007110">
    <property type="entry name" value="Ig-like_dom"/>
</dbReference>